<evidence type="ECO:0000313" key="5">
    <source>
        <dbReference type="EMBL" id="ACD71112.1"/>
    </source>
</evidence>
<dbReference type="RefSeq" id="WP_010882139.1">
    <property type="nucleotide sequence ID" value="NC_010741.1"/>
</dbReference>
<name>A0A0H3BL18_TREPS</name>
<evidence type="ECO:0000256" key="4">
    <source>
        <dbReference type="PIRSR" id="PIRSR006806-1"/>
    </source>
</evidence>
<keyword evidence="2 4" id="KW-0547">Nucleotide-binding</keyword>
<dbReference type="InterPro" id="IPR002698">
    <property type="entry name" value="FTHF_cligase"/>
</dbReference>
<evidence type="ECO:0000313" key="6">
    <source>
        <dbReference type="Proteomes" id="UP000001202"/>
    </source>
</evidence>
<dbReference type="GeneID" id="93876464"/>
<dbReference type="GO" id="GO:0005524">
    <property type="term" value="F:ATP binding"/>
    <property type="evidence" value="ECO:0007669"/>
    <property type="project" value="UniProtKB-KW"/>
</dbReference>
<sequence length="225" mass="24408">MNAKQNARRIASARLRAFRASPTAPAYPAHSLFTAQTAYQRARTVFFYAPLPLEIDPYALAYTAENAGKHVALPRVSGNDLHFHAVTYACTTRPSVSCFTTLCPRTRGIREPDAHSPRLYPPHPSPNTPAQRTLALPLLIVVPALAFSTNGARLGRGGGHYDRFLARIAATIPAGSYYTLGLCFDCQIMAVIPQEAHDQSVHAVLTETRLISCATARAPAPPFSL</sequence>
<protein>
    <submittedName>
        <fullName evidence="5">Possible 5,10-methenyltetrahydrofolate synthetase</fullName>
    </submittedName>
</protein>
<dbReference type="PATRIC" id="fig|455434.6.peg.687"/>
<dbReference type="InterPro" id="IPR024185">
    <property type="entry name" value="FTHF_cligase-like_sf"/>
</dbReference>
<accession>A0A0H3BL18</accession>
<proteinExistence type="inferred from homology"/>
<dbReference type="Proteomes" id="UP000001202">
    <property type="component" value="Chromosome"/>
</dbReference>
<reference evidence="5 6" key="1">
    <citation type="journal article" date="2008" name="BMC Microbiol.">
        <title>Complete genome sequence of Treponema pallidum ssp. pallidum strain SS14 determined with oligonucleotide arrays.</title>
        <authorList>
            <person name="Matejkova P."/>
            <person name="Strouhal M."/>
            <person name="Smajs D."/>
            <person name="Norris S.J."/>
            <person name="Palzkill T."/>
            <person name="Petrosino J.F."/>
            <person name="Sodergren E."/>
            <person name="Norton J.E."/>
            <person name="Singh J."/>
            <person name="Richmond T.A."/>
            <person name="Molla M.N."/>
            <person name="Albert T.J."/>
            <person name="Weinstock G.M."/>
        </authorList>
    </citation>
    <scope>NUCLEOTIDE SEQUENCE [LARGE SCALE GENOMIC DNA]</scope>
    <source>
        <strain evidence="5 6">SS14</strain>
    </source>
</reference>
<gene>
    <name evidence="5" type="ordered locus">TPASS_0694</name>
</gene>
<dbReference type="GO" id="GO:0030272">
    <property type="term" value="F:5-formyltetrahydrofolate cyclo-ligase activity"/>
    <property type="evidence" value="ECO:0007669"/>
    <property type="project" value="TreeGrafter"/>
</dbReference>
<keyword evidence="3 4" id="KW-0067">ATP-binding</keyword>
<comment type="similarity">
    <text evidence="1">Belongs to the 5-formyltetrahydrofolate cyclo-ligase family.</text>
</comment>
<dbReference type="Gene3D" id="3.40.50.10420">
    <property type="entry name" value="NagB/RpiA/CoA transferase-like"/>
    <property type="match status" value="1"/>
</dbReference>
<dbReference type="GO" id="GO:0035999">
    <property type="term" value="P:tetrahydrofolate interconversion"/>
    <property type="evidence" value="ECO:0007669"/>
    <property type="project" value="TreeGrafter"/>
</dbReference>
<organism evidence="5 6">
    <name type="scientific">Treponema pallidum subsp. pallidum (strain SS14)</name>
    <dbReference type="NCBI Taxonomy" id="455434"/>
    <lineage>
        <taxon>Bacteria</taxon>
        <taxon>Pseudomonadati</taxon>
        <taxon>Spirochaetota</taxon>
        <taxon>Spirochaetia</taxon>
        <taxon>Spirochaetales</taxon>
        <taxon>Treponemataceae</taxon>
        <taxon>Treponema</taxon>
    </lineage>
</organism>
<dbReference type="Pfam" id="PF01812">
    <property type="entry name" value="5-FTHF_cyc-lig"/>
    <property type="match status" value="1"/>
</dbReference>
<dbReference type="SUPFAM" id="SSF100950">
    <property type="entry name" value="NagB/RpiA/CoA transferase-like"/>
    <property type="match status" value="1"/>
</dbReference>
<feature type="binding site" evidence="4">
    <location>
        <begin position="153"/>
        <end position="161"/>
    </location>
    <ligand>
        <name>ATP</name>
        <dbReference type="ChEBI" id="CHEBI:30616"/>
    </ligand>
</feature>
<dbReference type="PANTHER" id="PTHR23407">
    <property type="entry name" value="ATPASE INHIBITOR/5-FORMYLTETRAHYDROFOLATE CYCLO-LIGASE"/>
    <property type="match status" value="1"/>
</dbReference>
<dbReference type="PANTHER" id="PTHR23407:SF1">
    <property type="entry name" value="5-FORMYLTETRAHYDROFOLATE CYCLO-LIGASE"/>
    <property type="match status" value="1"/>
</dbReference>
<dbReference type="EMBL" id="CP000805">
    <property type="protein sequence ID" value="ACD71112.1"/>
    <property type="molecule type" value="Genomic_DNA"/>
</dbReference>
<evidence type="ECO:0000256" key="1">
    <source>
        <dbReference type="ARBA" id="ARBA00010638"/>
    </source>
</evidence>
<evidence type="ECO:0000256" key="2">
    <source>
        <dbReference type="ARBA" id="ARBA00022741"/>
    </source>
</evidence>
<dbReference type="AlphaFoldDB" id="A0A0H3BL18"/>
<dbReference type="PIRSF" id="PIRSF006806">
    <property type="entry name" value="FTHF_cligase"/>
    <property type="match status" value="1"/>
</dbReference>
<evidence type="ECO:0000256" key="3">
    <source>
        <dbReference type="ARBA" id="ARBA00022840"/>
    </source>
</evidence>
<dbReference type="KEGG" id="tpp:TPASS_0694"/>
<feature type="binding site" evidence="4">
    <location>
        <position position="54"/>
    </location>
    <ligand>
        <name>substrate</name>
    </ligand>
</feature>
<dbReference type="InterPro" id="IPR037171">
    <property type="entry name" value="NagB/RpiA_transferase-like"/>
</dbReference>
<dbReference type="GO" id="GO:0009396">
    <property type="term" value="P:folic acid-containing compound biosynthetic process"/>
    <property type="evidence" value="ECO:0007669"/>
    <property type="project" value="TreeGrafter"/>
</dbReference>